<dbReference type="Pfam" id="PF18085">
    <property type="entry name" value="Mak_N_cap"/>
    <property type="match status" value="1"/>
</dbReference>
<dbReference type="EC" id="2.7.1.175" evidence="4"/>
<evidence type="ECO:0000256" key="6">
    <source>
        <dbReference type="ARBA" id="ARBA00022600"/>
    </source>
</evidence>
<name>A0A1X6WV02_9MICO</name>
<dbReference type="GO" id="GO:0016301">
    <property type="term" value="F:kinase activity"/>
    <property type="evidence" value="ECO:0007669"/>
    <property type="project" value="UniProtKB-KW"/>
</dbReference>
<accession>A0A1X6WV02</accession>
<evidence type="ECO:0000256" key="14">
    <source>
        <dbReference type="ARBA" id="ARBA00049067"/>
    </source>
</evidence>
<dbReference type="Proteomes" id="UP000195981">
    <property type="component" value="Unassembled WGS sequence"/>
</dbReference>
<evidence type="ECO:0000256" key="15">
    <source>
        <dbReference type="SAM" id="MobiDB-lite"/>
    </source>
</evidence>
<dbReference type="RefSeq" id="WP_087102609.1">
    <property type="nucleotide sequence ID" value="NZ_FWFG01000029.1"/>
</dbReference>
<keyword evidence="8" id="KW-0547">Nucleotide-binding</keyword>
<keyword evidence="10" id="KW-0067">ATP-binding</keyword>
<evidence type="ECO:0000256" key="3">
    <source>
        <dbReference type="ARBA" id="ARBA00011245"/>
    </source>
</evidence>
<evidence type="ECO:0000313" key="17">
    <source>
        <dbReference type="EMBL" id="SLM89241.1"/>
    </source>
</evidence>
<dbReference type="SUPFAM" id="SSF56112">
    <property type="entry name" value="Protein kinase-like (PK-like)"/>
    <property type="match status" value="1"/>
</dbReference>
<proteinExistence type="inferred from homology"/>
<evidence type="ECO:0000313" key="18">
    <source>
        <dbReference type="Proteomes" id="UP000195981"/>
    </source>
</evidence>
<evidence type="ECO:0000256" key="2">
    <source>
        <dbReference type="ARBA" id="ARBA00006219"/>
    </source>
</evidence>
<comment type="subunit">
    <text evidence="3">Monomer.</text>
</comment>
<feature type="region of interest" description="Disordered" evidence="15">
    <location>
        <begin position="164"/>
        <end position="183"/>
    </location>
</feature>
<protein>
    <recommendedName>
        <fullName evidence="5">Maltokinase</fullName>
        <ecNumber evidence="4">2.7.1.175</ecNumber>
    </recommendedName>
    <alternativeName>
        <fullName evidence="13">Maltose-1-phosphate synthase</fullName>
    </alternativeName>
</protein>
<comment type="similarity">
    <text evidence="2">Belongs to the aminoglycoside phosphotransferase family.</text>
</comment>
<gene>
    <name evidence="17" type="ORF">FM110_03225</name>
</gene>
<reference evidence="17 18" key="1">
    <citation type="submission" date="2017-02" db="EMBL/GenBank/DDBJ databases">
        <authorList>
            <person name="Peterson S.W."/>
        </authorList>
    </citation>
    <scope>NUCLEOTIDE SEQUENCE [LARGE SCALE GENOMIC DNA]</scope>
    <source>
        <strain evidence="17 18">CIP104813</strain>
    </source>
</reference>
<evidence type="ECO:0000256" key="7">
    <source>
        <dbReference type="ARBA" id="ARBA00022679"/>
    </source>
</evidence>
<keyword evidence="7" id="KW-0808">Transferase</keyword>
<keyword evidence="12" id="KW-0119">Carbohydrate metabolism</keyword>
<keyword evidence="18" id="KW-1185">Reference proteome</keyword>
<dbReference type="Gene3D" id="3.90.1200.10">
    <property type="match status" value="1"/>
</dbReference>
<organism evidence="17 18">
    <name type="scientific">Brachybacterium nesterenkovii</name>
    <dbReference type="NCBI Taxonomy" id="47847"/>
    <lineage>
        <taxon>Bacteria</taxon>
        <taxon>Bacillati</taxon>
        <taxon>Actinomycetota</taxon>
        <taxon>Actinomycetes</taxon>
        <taxon>Micrococcales</taxon>
        <taxon>Dermabacteraceae</taxon>
        <taxon>Brachybacterium</taxon>
    </lineage>
</organism>
<comment type="pathway">
    <text evidence="1">Glycan biosynthesis; glycogen biosynthesis.</text>
</comment>
<dbReference type="AlphaFoldDB" id="A0A1X6WV02"/>
<dbReference type="GO" id="GO:0005978">
    <property type="term" value="P:glycogen biosynthetic process"/>
    <property type="evidence" value="ECO:0007669"/>
    <property type="project" value="UniProtKB-UniPathway"/>
</dbReference>
<comment type="catalytic activity">
    <reaction evidence="14">
        <text>D-maltose + ATP = alpha-maltose 1-phosphate + ADP + H(+)</text>
        <dbReference type="Rhea" id="RHEA:31915"/>
        <dbReference type="ChEBI" id="CHEBI:15378"/>
        <dbReference type="ChEBI" id="CHEBI:17306"/>
        <dbReference type="ChEBI" id="CHEBI:30616"/>
        <dbReference type="ChEBI" id="CHEBI:63576"/>
        <dbReference type="ChEBI" id="CHEBI:456216"/>
        <dbReference type="EC" id="2.7.1.175"/>
    </reaction>
</comment>
<keyword evidence="6" id="KW-0321">Glycogen metabolism</keyword>
<dbReference type="InterPro" id="IPR011009">
    <property type="entry name" value="Kinase-like_dom_sf"/>
</dbReference>
<evidence type="ECO:0000256" key="12">
    <source>
        <dbReference type="ARBA" id="ARBA00023277"/>
    </source>
</evidence>
<dbReference type="InterPro" id="IPR040999">
    <property type="entry name" value="Mak_N_cap"/>
</dbReference>
<dbReference type="UniPathway" id="UPA00164"/>
<feature type="domain" description="Maltokinase N-terminal cap" evidence="16">
    <location>
        <begin position="28"/>
        <end position="95"/>
    </location>
</feature>
<evidence type="ECO:0000256" key="1">
    <source>
        <dbReference type="ARBA" id="ARBA00004964"/>
    </source>
</evidence>
<dbReference type="OrthoDB" id="3787729at2"/>
<evidence type="ECO:0000256" key="13">
    <source>
        <dbReference type="ARBA" id="ARBA00031251"/>
    </source>
</evidence>
<evidence type="ECO:0000256" key="9">
    <source>
        <dbReference type="ARBA" id="ARBA00022777"/>
    </source>
</evidence>
<evidence type="ECO:0000259" key="16">
    <source>
        <dbReference type="Pfam" id="PF18085"/>
    </source>
</evidence>
<evidence type="ECO:0000256" key="11">
    <source>
        <dbReference type="ARBA" id="ARBA00023056"/>
    </source>
</evidence>
<evidence type="ECO:0000256" key="8">
    <source>
        <dbReference type="ARBA" id="ARBA00022741"/>
    </source>
</evidence>
<dbReference type="EMBL" id="FWFG01000029">
    <property type="protein sequence ID" value="SLM89241.1"/>
    <property type="molecule type" value="Genomic_DNA"/>
</dbReference>
<dbReference type="GO" id="GO:0005524">
    <property type="term" value="F:ATP binding"/>
    <property type="evidence" value="ECO:0007669"/>
    <property type="project" value="UniProtKB-KW"/>
</dbReference>
<keyword evidence="9" id="KW-0418">Kinase</keyword>
<evidence type="ECO:0000256" key="5">
    <source>
        <dbReference type="ARBA" id="ARBA00013882"/>
    </source>
</evidence>
<keyword evidence="11" id="KW-0320">Glycogen biosynthesis</keyword>
<evidence type="ECO:0000256" key="4">
    <source>
        <dbReference type="ARBA" id="ARBA00011962"/>
    </source>
</evidence>
<sequence>MDEQTPTAAPFPPTVGILEDLLPHLTAWMAAQRWYAAKSTGPAETAVVGSAVIAEDDAQQVIDVVVRAGSGERATDYQVPLYVSRPPTDHMAAGRADAVAAGQAVAVQGAAEDAPVADADAAAEIAVLAVPGGPLRVSDATRTDEGRRALLALLDDERGTRGTGLVIRGNGGRAEASAPEGTPAAGRIVSSRLLSGEQSNSSMIFELEGSAPVIAKLFRVLQAGENPDVVVQGALDAAGSAQVAPMHGAAEIVWGEGGRALTGHALFAQEFFPGVEDAWRVALRDAVAGTDFTDGARSLGEATASVHRDLAEHLGVTAPDDAERERMVASMLARLDASRAEVPEVDAVGEALAGVLRRALDVLWPPFQRIHGDYHLGQVLAVPGRGWVLLDFEGEPMRPLADRALPDCPVRDIAGMLRSLDYVAGAVRLDSGGDATAWAQDARAAFLAGYADVAGISTDDAPFTTLLAAFEADKAAYEALYEARNRPDWLPIPLGSLERLAG</sequence>
<evidence type="ECO:0000256" key="10">
    <source>
        <dbReference type="ARBA" id="ARBA00022840"/>
    </source>
</evidence>